<gene>
    <name evidence="2" type="ORF">Adu01nite_35430</name>
</gene>
<sequence length="166" mass="17956">MDARDILTDAFGRLPDLVHAAVHDLTPEQLGWAPAPGANSIGWLVWHLTRVQDDHVADLIGTEQIYLTGEWAPRFGAPADPSDIGYGHSAAQVAALAPESAQALEDYYRAVHERTGEFIAGLTEDDLDRVVDKAWDPPVTLGVRLISVVNDDAQHAGQAAYVRGLL</sequence>
<dbReference type="RefSeq" id="WP_203727959.1">
    <property type="nucleotide sequence ID" value="NZ_BAAATX010000001.1"/>
</dbReference>
<dbReference type="InterPro" id="IPR024775">
    <property type="entry name" value="DinB-like"/>
</dbReference>
<dbReference type="Pfam" id="PF12867">
    <property type="entry name" value="DinB_2"/>
    <property type="match status" value="1"/>
</dbReference>
<name>A0ABQ3YX76_9ACTN</name>
<dbReference type="Gene3D" id="1.20.120.450">
    <property type="entry name" value="dinb family like domain"/>
    <property type="match status" value="1"/>
</dbReference>
<dbReference type="NCBIfam" id="NF047843">
    <property type="entry name" value="MST_Rv0443"/>
    <property type="match status" value="1"/>
</dbReference>
<dbReference type="EMBL" id="BOML01000030">
    <property type="protein sequence ID" value="GIE02193.1"/>
    <property type="molecule type" value="Genomic_DNA"/>
</dbReference>
<keyword evidence="3" id="KW-1185">Reference proteome</keyword>
<evidence type="ECO:0000313" key="3">
    <source>
        <dbReference type="Proteomes" id="UP000637628"/>
    </source>
</evidence>
<proteinExistence type="predicted"/>
<feature type="domain" description="DinB-like" evidence="1">
    <location>
        <begin position="12"/>
        <end position="159"/>
    </location>
</feature>
<dbReference type="SUPFAM" id="SSF109854">
    <property type="entry name" value="DinB/YfiT-like putative metalloenzymes"/>
    <property type="match status" value="1"/>
</dbReference>
<evidence type="ECO:0000259" key="1">
    <source>
        <dbReference type="Pfam" id="PF12867"/>
    </source>
</evidence>
<reference evidence="2 3" key="1">
    <citation type="submission" date="2021-01" db="EMBL/GenBank/DDBJ databases">
        <title>Whole genome shotgun sequence of Actinoplanes durhamensis NBRC 14914.</title>
        <authorList>
            <person name="Komaki H."/>
            <person name="Tamura T."/>
        </authorList>
    </citation>
    <scope>NUCLEOTIDE SEQUENCE [LARGE SCALE GENOMIC DNA]</scope>
    <source>
        <strain evidence="2 3">NBRC 14914</strain>
    </source>
</reference>
<protein>
    <recommendedName>
        <fullName evidence="1">DinB-like domain-containing protein</fullName>
    </recommendedName>
</protein>
<dbReference type="InterPro" id="IPR034660">
    <property type="entry name" value="DinB/YfiT-like"/>
</dbReference>
<evidence type="ECO:0000313" key="2">
    <source>
        <dbReference type="EMBL" id="GIE02193.1"/>
    </source>
</evidence>
<dbReference type="Proteomes" id="UP000637628">
    <property type="component" value="Unassembled WGS sequence"/>
</dbReference>
<comment type="caution">
    <text evidence="2">The sequence shown here is derived from an EMBL/GenBank/DDBJ whole genome shotgun (WGS) entry which is preliminary data.</text>
</comment>
<organism evidence="2 3">
    <name type="scientific">Paractinoplanes durhamensis</name>
    <dbReference type="NCBI Taxonomy" id="113563"/>
    <lineage>
        <taxon>Bacteria</taxon>
        <taxon>Bacillati</taxon>
        <taxon>Actinomycetota</taxon>
        <taxon>Actinomycetes</taxon>
        <taxon>Micromonosporales</taxon>
        <taxon>Micromonosporaceae</taxon>
        <taxon>Paractinoplanes</taxon>
    </lineage>
</organism>
<accession>A0ABQ3YX76</accession>